<keyword evidence="3" id="KW-0274">FAD</keyword>
<dbReference type="GO" id="GO:0071949">
    <property type="term" value="F:FAD binding"/>
    <property type="evidence" value="ECO:0007669"/>
    <property type="project" value="InterPro"/>
</dbReference>
<protein>
    <submittedName>
        <fullName evidence="8">FAD/NAD(P)-binding domain-containing protein</fullName>
    </submittedName>
</protein>
<feature type="region of interest" description="Disordered" evidence="6">
    <location>
        <begin position="44"/>
        <end position="70"/>
    </location>
</feature>
<dbReference type="Pfam" id="PF01494">
    <property type="entry name" value="FAD_binding_3"/>
    <property type="match status" value="1"/>
</dbReference>
<dbReference type="EMBL" id="KZ613511">
    <property type="protein sequence ID" value="PMD15735.1"/>
    <property type="molecule type" value="Genomic_DNA"/>
</dbReference>
<dbReference type="PANTHER" id="PTHR13789">
    <property type="entry name" value="MONOOXYGENASE"/>
    <property type="match status" value="1"/>
</dbReference>
<evidence type="ECO:0000256" key="3">
    <source>
        <dbReference type="ARBA" id="ARBA00022827"/>
    </source>
</evidence>
<organism evidence="8 9">
    <name type="scientific">Hyaloscypha hepaticicola</name>
    <dbReference type="NCBI Taxonomy" id="2082293"/>
    <lineage>
        <taxon>Eukaryota</taxon>
        <taxon>Fungi</taxon>
        <taxon>Dikarya</taxon>
        <taxon>Ascomycota</taxon>
        <taxon>Pezizomycotina</taxon>
        <taxon>Leotiomycetes</taxon>
        <taxon>Helotiales</taxon>
        <taxon>Hyaloscyphaceae</taxon>
        <taxon>Hyaloscypha</taxon>
    </lineage>
</organism>
<evidence type="ECO:0000256" key="1">
    <source>
        <dbReference type="ARBA" id="ARBA00007992"/>
    </source>
</evidence>
<keyword evidence="2" id="KW-0285">Flavoprotein</keyword>
<dbReference type="SUPFAM" id="SSF51905">
    <property type="entry name" value="FAD/NAD(P)-binding domain"/>
    <property type="match status" value="1"/>
</dbReference>
<evidence type="ECO:0000313" key="9">
    <source>
        <dbReference type="Proteomes" id="UP000235672"/>
    </source>
</evidence>
<keyword evidence="9" id="KW-1185">Reference proteome</keyword>
<accession>A0A2J6PNX6</accession>
<evidence type="ECO:0000256" key="2">
    <source>
        <dbReference type="ARBA" id="ARBA00022630"/>
    </source>
</evidence>
<dbReference type="InterPro" id="IPR050493">
    <property type="entry name" value="FAD-dep_Monooxygenase_BioMet"/>
</dbReference>
<keyword evidence="4" id="KW-0560">Oxidoreductase</keyword>
<dbReference type="GO" id="GO:0004497">
    <property type="term" value="F:monooxygenase activity"/>
    <property type="evidence" value="ECO:0007669"/>
    <property type="project" value="UniProtKB-KW"/>
</dbReference>
<dbReference type="PANTHER" id="PTHR13789:SF309">
    <property type="entry name" value="PUTATIVE (AFU_ORTHOLOGUE AFUA_6G14510)-RELATED"/>
    <property type="match status" value="1"/>
</dbReference>
<name>A0A2J6PNX6_9HELO</name>
<evidence type="ECO:0000313" key="8">
    <source>
        <dbReference type="EMBL" id="PMD15735.1"/>
    </source>
</evidence>
<reference evidence="8 9" key="1">
    <citation type="submission" date="2016-05" db="EMBL/GenBank/DDBJ databases">
        <title>A degradative enzymes factory behind the ericoid mycorrhizal symbiosis.</title>
        <authorList>
            <consortium name="DOE Joint Genome Institute"/>
            <person name="Martino E."/>
            <person name="Morin E."/>
            <person name="Grelet G."/>
            <person name="Kuo A."/>
            <person name="Kohler A."/>
            <person name="Daghino S."/>
            <person name="Barry K."/>
            <person name="Choi C."/>
            <person name="Cichocki N."/>
            <person name="Clum A."/>
            <person name="Copeland A."/>
            <person name="Hainaut M."/>
            <person name="Haridas S."/>
            <person name="Labutti K."/>
            <person name="Lindquist E."/>
            <person name="Lipzen A."/>
            <person name="Khouja H.-R."/>
            <person name="Murat C."/>
            <person name="Ohm R."/>
            <person name="Olson A."/>
            <person name="Spatafora J."/>
            <person name="Veneault-Fourrey C."/>
            <person name="Henrissat B."/>
            <person name="Grigoriev I."/>
            <person name="Martin F."/>
            <person name="Perotto S."/>
        </authorList>
    </citation>
    <scope>NUCLEOTIDE SEQUENCE [LARGE SCALE GENOMIC DNA]</scope>
    <source>
        <strain evidence="8 9">UAMH 7357</strain>
    </source>
</reference>
<comment type="similarity">
    <text evidence="1">Belongs to the paxM FAD-dependent monooxygenase family.</text>
</comment>
<dbReference type="InterPro" id="IPR002938">
    <property type="entry name" value="FAD-bd"/>
</dbReference>
<dbReference type="PRINTS" id="PR00420">
    <property type="entry name" value="RNGMNOXGNASE"/>
</dbReference>
<feature type="domain" description="FAD-binding" evidence="7">
    <location>
        <begin position="358"/>
        <end position="392"/>
    </location>
</feature>
<sequence>MKSIAIVGAGVGGCTTYLFLKKHLSSHIPDLDIHIYESYPPPPYLSKSHPKSPNAHPKDIEETPNLHSTPTTNLTTAIGGGLGLAPNGIRVLKKLDPEIFSRIKASSHETDVFTLQVSSGRILGNFPAGGKRYGHGTMMIMRATLHDTVLEKVDLKDISFEKKVKNVVDGEDRVKIQFEDGESVEVDFVVGADGVWGKTKEAIPESARVRAEYDGLVGIGAFLDEKTTRRILDEVKDKKNLVLPKSFMTMTFGPGAFFGSWLDMDRVEKSSPKNGILESKDPDHNLPFAGWWSTFPMEPPPTSRTPFAEVKDQVLAKHKEWTPLITALIENSGLDGNREGTFVLPRWITPPMPKWTSNSGRILLAGDAAHCMPPDSGQGVSCAVEDAMTIALLCEDIFTAKTGKELSDQERFKKLCDLYTKLRKPRCEYIVEEARKRGDMKRELGIVEQTIRNVVMWAMCKVMPESAMDAFYSYDVETEVKKALKGEIPAVKGKGKVIAVEQK</sequence>
<dbReference type="InterPro" id="IPR036188">
    <property type="entry name" value="FAD/NAD-bd_sf"/>
</dbReference>
<evidence type="ECO:0000259" key="7">
    <source>
        <dbReference type="Pfam" id="PF01494"/>
    </source>
</evidence>
<proteinExistence type="inferred from homology"/>
<dbReference type="STRING" id="1745343.A0A2J6PNX6"/>
<dbReference type="Proteomes" id="UP000235672">
    <property type="component" value="Unassembled WGS sequence"/>
</dbReference>
<dbReference type="OrthoDB" id="16820at2759"/>
<gene>
    <name evidence="8" type="ORF">NA56DRAFT_649980</name>
</gene>
<evidence type="ECO:0000256" key="6">
    <source>
        <dbReference type="SAM" id="MobiDB-lite"/>
    </source>
</evidence>
<dbReference type="Gene3D" id="3.50.50.60">
    <property type="entry name" value="FAD/NAD(P)-binding domain"/>
    <property type="match status" value="1"/>
</dbReference>
<keyword evidence="5" id="KW-0503">Monooxygenase</keyword>
<evidence type="ECO:0000256" key="5">
    <source>
        <dbReference type="ARBA" id="ARBA00023033"/>
    </source>
</evidence>
<evidence type="ECO:0000256" key="4">
    <source>
        <dbReference type="ARBA" id="ARBA00023002"/>
    </source>
</evidence>
<dbReference type="AlphaFoldDB" id="A0A2J6PNX6"/>